<comment type="subcellular location">
    <subcellularLocation>
        <location evidence="1">Cell membrane</location>
        <topology evidence="1">Multi-pass membrane protein</topology>
    </subcellularLocation>
</comment>
<evidence type="ECO:0000256" key="9">
    <source>
        <dbReference type="ARBA" id="ARBA00023224"/>
    </source>
</evidence>
<evidence type="ECO:0000256" key="4">
    <source>
        <dbReference type="ARBA" id="ARBA00022692"/>
    </source>
</evidence>
<organism evidence="10 11">
    <name type="scientific">Rhodnius prolixus</name>
    <name type="common">Triatomid bug</name>
    <dbReference type="NCBI Taxonomy" id="13249"/>
    <lineage>
        <taxon>Eukaryota</taxon>
        <taxon>Metazoa</taxon>
        <taxon>Ecdysozoa</taxon>
        <taxon>Arthropoda</taxon>
        <taxon>Hexapoda</taxon>
        <taxon>Insecta</taxon>
        <taxon>Pterygota</taxon>
        <taxon>Neoptera</taxon>
        <taxon>Paraneoptera</taxon>
        <taxon>Hemiptera</taxon>
        <taxon>Heteroptera</taxon>
        <taxon>Panheteroptera</taxon>
        <taxon>Cimicomorpha</taxon>
        <taxon>Reduviidae</taxon>
        <taxon>Triatominae</taxon>
        <taxon>Rhodnius</taxon>
    </lineage>
</organism>
<evidence type="ECO:0000256" key="7">
    <source>
        <dbReference type="ARBA" id="ARBA00023136"/>
    </source>
</evidence>
<sequence length="301" mass="35397">MELKEWLKKEIDHYNSEHDEIVDKTIYHEYLYLPILALFYLKVTPKALILHSLQLMFYVVTLAVHVYFAFITIFKEKDFILIINLAHLMYILMLTMVLPITIIKNRQVMSIVHKIIGTGTYDYKEEIPDEEHKITKKYLLYKKILKTILPGMNILACIIIVFVGPWIDESLSGKVEIRDYDDEGINLKVPVHLWYPTETHQGIPYLLAYFGQFITGFVCAATVAACTCIFFTVCTHLIIQLERLIISVKNIQKRALKLYNLGRNKPCKIQNIDKLYEDSEFMKTLEYCFKQNIEHHQQIIR</sequence>
<dbReference type="GO" id="GO:0005886">
    <property type="term" value="C:plasma membrane"/>
    <property type="evidence" value="ECO:0007669"/>
    <property type="project" value="UniProtKB-SubCell"/>
</dbReference>
<keyword evidence="5" id="KW-0552">Olfaction</keyword>
<protein>
    <recommendedName>
        <fullName evidence="12">Odorant receptor</fullName>
    </recommendedName>
</protein>
<evidence type="ECO:0000256" key="3">
    <source>
        <dbReference type="ARBA" id="ARBA00022606"/>
    </source>
</evidence>
<evidence type="ECO:0000313" key="10">
    <source>
        <dbReference type="EnsemblMetazoa" id="RPRC000895-PA"/>
    </source>
</evidence>
<evidence type="ECO:0000256" key="2">
    <source>
        <dbReference type="ARBA" id="ARBA00022475"/>
    </source>
</evidence>
<evidence type="ECO:0000256" key="8">
    <source>
        <dbReference type="ARBA" id="ARBA00023170"/>
    </source>
</evidence>
<dbReference type="VEuPathDB" id="VectorBase:RPRC000895"/>
<name>T1HA41_RHOPR</name>
<proteinExistence type="predicted"/>
<keyword evidence="11" id="KW-1185">Reference proteome</keyword>
<dbReference type="STRING" id="13249.T1HA41"/>
<evidence type="ECO:0008006" key="12">
    <source>
        <dbReference type="Google" id="ProtNLM"/>
    </source>
</evidence>
<keyword evidence="7" id="KW-0472">Membrane</keyword>
<keyword evidence="2" id="KW-1003">Cell membrane</keyword>
<dbReference type="InParanoid" id="T1HA41"/>
<evidence type="ECO:0000256" key="5">
    <source>
        <dbReference type="ARBA" id="ARBA00022725"/>
    </source>
</evidence>
<dbReference type="HOGENOM" id="CLU_047177_0_0_1"/>
<keyword evidence="8" id="KW-0675">Receptor</keyword>
<dbReference type="AlphaFoldDB" id="T1HA41"/>
<accession>T1HA41</accession>
<keyword evidence="4" id="KW-0812">Transmembrane</keyword>
<dbReference type="GO" id="GO:0007165">
    <property type="term" value="P:signal transduction"/>
    <property type="evidence" value="ECO:0007669"/>
    <property type="project" value="UniProtKB-KW"/>
</dbReference>
<dbReference type="EnsemblMetazoa" id="RPRC000895-RA">
    <property type="protein sequence ID" value="RPRC000895-PA"/>
    <property type="gene ID" value="RPRC000895"/>
</dbReference>
<reference evidence="10" key="1">
    <citation type="submission" date="2015-05" db="UniProtKB">
        <authorList>
            <consortium name="EnsemblMetazoa"/>
        </authorList>
    </citation>
    <scope>IDENTIFICATION</scope>
</reference>
<dbReference type="EMBL" id="ACPB03029699">
    <property type="status" value="NOT_ANNOTATED_CDS"/>
    <property type="molecule type" value="Genomic_DNA"/>
</dbReference>
<dbReference type="Proteomes" id="UP000015103">
    <property type="component" value="Unassembled WGS sequence"/>
</dbReference>
<keyword evidence="9" id="KW-0807">Transducer</keyword>
<keyword evidence="6" id="KW-1133">Transmembrane helix</keyword>
<evidence type="ECO:0000256" key="1">
    <source>
        <dbReference type="ARBA" id="ARBA00004651"/>
    </source>
</evidence>
<dbReference type="GO" id="GO:0004984">
    <property type="term" value="F:olfactory receptor activity"/>
    <property type="evidence" value="ECO:0007669"/>
    <property type="project" value="InterPro"/>
</dbReference>
<dbReference type="InterPro" id="IPR004117">
    <property type="entry name" value="7tm6_olfct_rcpt"/>
</dbReference>
<dbReference type="PANTHER" id="PTHR21137:SF35">
    <property type="entry name" value="ODORANT RECEPTOR 19A-RELATED"/>
    <property type="match status" value="1"/>
</dbReference>
<dbReference type="GO" id="GO:0005549">
    <property type="term" value="F:odorant binding"/>
    <property type="evidence" value="ECO:0007669"/>
    <property type="project" value="InterPro"/>
</dbReference>
<keyword evidence="3" id="KW-0716">Sensory transduction</keyword>
<evidence type="ECO:0000313" key="11">
    <source>
        <dbReference type="Proteomes" id="UP000015103"/>
    </source>
</evidence>
<dbReference type="PANTHER" id="PTHR21137">
    <property type="entry name" value="ODORANT RECEPTOR"/>
    <property type="match status" value="1"/>
</dbReference>
<dbReference type="Pfam" id="PF02949">
    <property type="entry name" value="7tm_6"/>
    <property type="match status" value="1"/>
</dbReference>
<evidence type="ECO:0000256" key="6">
    <source>
        <dbReference type="ARBA" id="ARBA00022989"/>
    </source>
</evidence>